<dbReference type="GO" id="GO:0005634">
    <property type="term" value="C:nucleus"/>
    <property type="evidence" value="ECO:0007669"/>
    <property type="project" value="UniProtKB-ARBA"/>
</dbReference>
<dbReference type="OrthoDB" id="10032067at2759"/>
<feature type="compositionally biased region" description="Basic and acidic residues" evidence="2">
    <location>
        <begin position="282"/>
        <end position="293"/>
    </location>
</feature>
<dbReference type="GO" id="GO:0000981">
    <property type="term" value="F:DNA-binding transcription factor activity, RNA polymerase II-specific"/>
    <property type="evidence" value="ECO:0007669"/>
    <property type="project" value="TreeGrafter"/>
</dbReference>
<evidence type="ECO:0000313" key="4">
    <source>
        <dbReference type="EMBL" id="OXA62210.1"/>
    </source>
</evidence>
<dbReference type="Pfam" id="PF07716">
    <property type="entry name" value="bZIP_2"/>
    <property type="match status" value="1"/>
</dbReference>
<dbReference type="PROSITE" id="PS50217">
    <property type="entry name" value="BZIP"/>
    <property type="match status" value="1"/>
</dbReference>
<feature type="compositionally biased region" description="Low complexity" evidence="2">
    <location>
        <begin position="180"/>
        <end position="207"/>
    </location>
</feature>
<evidence type="ECO:0000256" key="2">
    <source>
        <dbReference type="SAM" id="MobiDB-lite"/>
    </source>
</evidence>
<dbReference type="EMBL" id="LNIX01000001">
    <property type="protein sequence ID" value="OXA62210.1"/>
    <property type="molecule type" value="Genomic_DNA"/>
</dbReference>
<accession>A0A226EYB7</accession>
<name>A0A226EYB7_FOLCA</name>
<dbReference type="PANTHER" id="PTHR23334:SF20">
    <property type="entry name" value="BASIC LEUCINE ZIPPER 24"/>
    <property type="match status" value="1"/>
</dbReference>
<dbReference type="SUPFAM" id="SSF57959">
    <property type="entry name" value="Leucine zipper domain"/>
    <property type="match status" value="1"/>
</dbReference>
<dbReference type="SMART" id="SM00338">
    <property type="entry name" value="BRLZ"/>
    <property type="match status" value="1"/>
</dbReference>
<feature type="compositionally biased region" description="Low complexity" evidence="2">
    <location>
        <begin position="128"/>
        <end position="147"/>
    </location>
</feature>
<dbReference type="InterPro" id="IPR004827">
    <property type="entry name" value="bZIP"/>
</dbReference>
<organism evidence="4 5">
    <name type="scientific">Folsomia candida</name>
    <name type="common">Springtail</name>
    <dbReference type="NCBI Taxonomy" id="158441"/>
    <lineage>
        <taxon>Eukaryota</taxon>
        <taxon>Metazoa</taxon>
        <taxon>Ecdysozoa</taxon>
        <taxon>Arthropoda</taxon>
        <taxon>Hexapoda</taxon>
        <taxon>Collembola</taxon>
        <taxon>Entomobryomorpha</taxon>
        <taxon>Isotomoidea</taxon>
        <taxon>Isotomidae</taxon>
        <taxon>Proisotominae</taxon>
        <taxon>Folsomia</taxon>
    </lineage>
</organism>
<dbReference type="GO" id="GO:0006351">
    <property type="term" value="P:DNA-templated transcription"/>
    <property type="evidence" value="ECO:0007669"/>
    <property type="project" value="InterPro"/>
</dbReference>
<keyword evidence="5" id="KW-1185">Reference proteome</keyword>
<protein>
    <submittedName>
        <fullName evidence="4">CCAAT/enhancer-binding protein beta</fullName>
    </submittedName>
</protein>
<reference evidence="4 5" key="1">
    <citation type="submission" date="2015-12" db="EMBL/GenBank/DDBJ databases">
        <title>The genome of Folsomia candida.</title>
        <authorList>
            <person name="Faddeeva A."/>
            <person name="Derks M.F."/>
            <person name="Anvar Y."/>
            <person name="Smit S."/>
            <person name="Van Straalen N."/>
            <person name="Roelofs D."/>
        </authorList>
    </citation>
    <scope>NUCLEOTIDE SEQUENCE [LARGE SCALE GENOMIC DNA]</scope>
    <source>
        <strain evidence="4 5">VU population</strain>
        <tissue evidence="4">Whole body</tissue>
    </source>
</reference>
<comment type="caution">
    <text evidence="4">The sequence shown here is derived from an EMBL/GenBank/DDBJ whole genome shotgun (WGS) entry which is preliminary data.</text>
</comment>
<proteinExistence type="predicted"/>
<dbReference type="InterPro" id="IPR031106">
    <property type="entry name" value="C/EBP"/>
</dbReference>
<sequence>MYDTGIENLKKAALSVKVRSFLSNQGEIDPSDLDNPELSLDLQSLIDDPNFEVSEGLFPELLQDKVSGSAAHTQLSLRNHLVHTQSHHHHPHQQQQHNNNHHNNGQQQQHFRHSGGNPLAYLPQPVHGGSFAPNSASSSPSSSPHMNHGGGGGGGGESGEGVKSEPMDNHRLDFNANTVSSSSDPGYSSYSSSNNLTSPSSTSSTSSSGGGGGGGGSSYSPTYGGGNIHQMGGVHHHQGAEQGLTVGKNGVLTFNGGHPSQKLLGHSHGHSNHHHHLSKKLKNVDKASDEYKRRRERNNIAVRKSREKAKLRSRETEERVKILCKENERLQKKIDLLTEELTFLRSFFSNVGALPEQLGREFNKHLEAFQHHHIQNGIQFPSFASFKSSSINYHSA</sequence>
<dbReference type="Proteomes" id="UP000198287">
    <property type="component" value="Unassembled WGS sequence"/>
</dbReference>
<dbReference type="AlphaFoldDB" id="A0A226EYB7"/>
<evidence type="ECO:0000313" key="5">
    <source>
        <dbReference type="Proteomes" id="UP000198287"/>
    </source>
</evidence>
<dbReference type="CDD" id="cd14693">
    <property type="entry name" value="bZIP_CEBP"/>
    <property type="match status" value="1"/>
</dbReference>
<feature type="coiled-coil region" evidence="1">
    <location>
        <begin position="313"/>
        <end position="340"/>
    </location>
</feature>
<dbReference type="InterPro" id="IPR046347">
    <property type="entry name" value="bZIP_sf"/>
</dbReference>
<keyword evidence="1" id="KW-0175">Coiled coil</keyword>
<feature type="compositionally biased region" description="Gly residues" evidence="2">
    <location>
        <begin position="148"/>
        <end position="159"/>
    </location>
</feature>
<feature type="compositionally biased region" description="Basic residues" evidence="2">
    <location>
        <begin position="265"/>
        <end position="281"/>
    </location>
</feature>
<dbReference type="Gene3D" id="1.20.5.170">
    <property type="match status" value="1"/>
</dbReference>
<feature type="compositionally biased region" description="Low complexity" evidence="2">
    <location>
        <begin position="93"/>
        <end position="109"/>
    </location>
</feature>
<evidence type="ECO:0000256" key="1">
    <source>
        <dbReference type="SAM" id="Coils"/>
    </source>
</evidence>
<feature type="region of interest" description="Disordered" evidence="2">
    <location>
        <begin position="250"/>
        <end position="299"/>
    </location>
</feature>
<feature type="region of interest" description="Disordered" evidence="2">
    <location>
        <begin position="82"/>
        <end position="238"/>
    </location>
</feature>
<dbReference type="STRING" id="158441.A0A226EYB7"/>
<evidence type="ECO:0000259" key="3">
    <source>
        <dbReference type="PROSITE" id="PS50217"/>
    </source>
</evidence>
<feature type="compositionally biased region" description="Basic and acidic residues" evidence="2">
    <location>
        <begin position="160"/>
        <end position="173"/>
    </location>
</feature>
<dbReference type="PANTHER" id="PTHR23334">
    <property type="entry name" value="CCAAT/ENHANCER BINDING PROTEIN"/>
    <property type="match status" value="1"/>
</dbReference>
<feature type="compositionally biased region" description="Gly residues" evidence="2">
    <location>
        <begin position="208"/>
        <end position="227"/>
    </location>
</feature>
<gene>
    <name evidence="4" type="ORF">Fcan01_02960</name>
</gene>
<feature type="domain" description="BZIP" evidence="3">
    <location>
        <begin position="288"/>
        <end position="351"/>
    </location>
</feature>
<dbReference type="GO" id="GO:0000978">
    <property type="term" value="F:RNA polymerase II cis-regulatory region sequence-specific DNA binding"/>
    <property type="evidence" value="ECO:0007669"/>
    <property type="project" value="TreeGrafter"/>
</dbReference>